<keyword evidence="5" id="KW-0804">Transcription</keyword>
<evidence type="ECO:0000256" key="2">
    <source>
        <dbReference type="ARBA" id="ARBA00022491"/>
    </source>
</evidence>
<proteinExistence type="inferred from homology"/>
<comment type="caution">
    <text evidence="7">The sequence shown here is derived from an EMBL/GenBank/DDBJ whole genome shotgun (WGS) entry which is preliminary data.</text>
</comment>
<dbReference type="SUPFAM" id="SSF53850">
    <property type="entry name" value="Periplasmic binding protein-like II"/>
    <property type="match status" value="1"/>
</dbReference>
<evidence type="ECO:0000256" key="4">
    <source>
        <dbReference type="ARBA" id="ARBA00023125"/>
    </source>
</evidence>
<dbReference type="Pfam" id="PF03466">
    <property type="entry name" value="LysR_substrate"/>
    <property type="match status" value="1"/>
</dbReference>
<keyword evidence="4" id="KW-0238">DNA-binding</keyword>
<evidence type="ECO:0000313" key="8">
    <source>
        <dbReference type="Proteomes" id="UP000234240"/>
    </source>
</evidence>
<dbReference type="InterPro" id="IPR036388">
    <property type="entry name" value="WH-like_DNA-bd_sf"/>
</dbReference>
<keyword evidence="2" id="KW-0678">Repressor</keyword>
<dbReference type="PANTHER" id="PTHR30537">
    <property type="entry name" value="HTH-TYPE TRANSCRIPTIONAL REGULATOR"/>
    <property type="match status" value="1"/>
</dbReference>
<dbReference type="AlphaFoldDB" id="A0A2N5EAB7"/>
<dbReference type="GO" id="GO:0043565">
    <property type="term" value="F:sequence-specific DNA binding"/>
    <property type="evidence" value="ECO:0007669"/>
    <property type="project" value="TreeGrafter"/>
</dbReference>
<dbReference type="PROSITE" id="PS50931">
    <property type="entry name" value="HTH_LYSR"/>
    <property type="match status" value="1"/>
</dbReference>
<reference evidence="7 8" key="1">
    <citation type="submission" date="2017-12" db="EMBL/GenBank/DDBJ databases">
        <title>Characterization of six clinical isolates of Enterochimera gen. nov., a novel genus of the Yersiniaciae family and the three species Enterochimera arupensis sp. nov., Enterochimera coloradensis sp. nov, and Enterochimera californica sp. nov.</title>
        <authorList>
            <person name="Rossi A."/>
            <person name="Fisher M."/>
        </authorList>
    </citation>
    <scope>NUCLEOTIDE SEQUENCE [LARGE SCALE GENOMIC DNA]</scope>
    <source>
        <strain evidence="8">2015-Iso6</strain>
    </source>
</reference>
<keyword evidence="3" id="KW-0805">Transcription regulation</keyword>
<evidence type="ECO:0000259" key="6">
    <source>
        <dbReference type="PROSITE" id="PS50931"/>
    </source>
</evidence>
<dbReference type="SUPFAM" id="SSF46785">
    <property type="entry name" value="Winged helix' DNA-binding domain"/>
    <property type="match status" value="1"/>
</dbReference>
<organism evidence="7 8">
    <name type="scientific">Chimaeribacter californicus</name>
    <dbReference type="NCBI Taxonomy" id="2060067"/>
    <lineage>
        <taxon>Bacteria</taxon>
        <taxon>Pseudomonadati</taxon>
        <taxon>Pseudomonadota</taxon>
        <taxon>Gammaproteobacteria</taxon>
        <taxon>Enterobacterales</taxon>
        <taxon>Yersiniaceae</taxon>
        <taxon>Chimaeribacter</taxon>
    </lineage>
</organism>
<dbReference type="OrthoDB" id="5526340at2"/>
<evidence type="ECO:0000256" key="5">
    <source>
        <dbReference type="ARBA" id="ARBA00023163"/>
    </source>
</evidence>
<evidence type="ECO:0000256" key="1">
    <source>
        <dbReference type="ARBA" id="ARBA00009437"/>
    </source>
</evidence>
<dbReference type="Gene3D" id="1.10.10.10">
    <property type="entry name" value="Winged helix-like DNA-binding domain superfamily/Winged helix DNA-binding domain"/>
    <property type="match status" value="1"/>
</dbReference>
<dbReference type="CDD" id="cd08432">
    <property type="entry name" value="PBP2_GcdR_TrpI_HvrB_AmpR_like"/>
    <property type="match status" value="1"/>
</dbReference>
<dbReference type="PANTHER" id="PTHR30537:SF74">
    <property type="entry name" value="HTH-TYPE TRANSCRIPTIONAL REGULATOR TRPI"/>
    <property type="match status" value="1"/>
</dbReference>
<dbReference type="InterPro" id="IPR005119">
    <property type="entry name" value="LysR_subst-bd"/>
</dbReference>
<comment type="similarity">
    <text evidence="1">Belongs to the LysR transcriptional regulatory family.</text>
</comment>
<sequence>MRDLPSLNALLAFESVARTGSVRAAADHLSVTSGAVSRQIRQLEEHFGIPLFQRYGRGLMLTHAGSAYFQQISTHFEGLRQAGQILHRSAGRAVIRLHSFTTFATRWLIPRLTAFQLAHPAIDVRLTTASDWDDAADFDAAIRLGSGEWPQMHATPLVENTLVPVFRPAPGRKTRLDPENLAQHTLLRVRGRPDDWRLWGDAFGIETRRLTNWRELESSALAYQAALEGQGVALAQRVLVEKELAEGTLIALDDYRLDCGSLTYYLVWNRSSLKQTNLRLLEAWLTERETSDFQPGNPA</sequence>
<dbReference type="Pfam" id="PF00126">
    <property type="entry name" value="HTH_1"/>
    <property type="match status" value="1"/>
</dbReference>
<keyword evidence="8" id="KW-1185">Reference proteome</keyword>
<dbReference type="InterPro" id="IPR058163">
    <property type="entry name" value="LysR-type_TF_proteobact-type"/>
</dbReference>
<gene>
    <name evidence="7" type="ORF">CYR55_08910</name>
</gene>
<dbReference type="GO" id="GO:0006351">
    <property type="term" value="P:DNA-templated transcription"/>
    <property type="evidence" value="ECO:0007669"/>
    <property type="project" value="TreeGrafter"/>
</dbReference>
<dbReference type="PRINTS" id="PR00039">
    <property type="entry name" value="HTHLYSR"/>
</dbReference>
<evidence type="ECO:0000313" key="7">
    <source>
        <dbReference type="EMBL" id="PLR38860.1"/>
    </source>
</evidence>
<feature type="domain" description="HTH lysR-type" evidence="6">
    <location>
        <begin position="5"/>
        <end position="62"/>
    </location>
</feature>
<evidence type="ECO:0000256" key="3">
    <source>
        <dbReference type="ARBA" id="ARBA00023015"/>
    </source>
</evidence>
<protein>
    <submittedName>
        <fullName evidence="7">LysR family transcriptional regulator</fullName>
    </submittedName>
</protein>
<accession>A0A2N5EAB7</accession>
<dbReference type="Proteomes" id="UP000234240">
    <property type="component" value="Unassembled WGS sequence"/>
</dbReference>
<dbReference type="InterPro" id="IPR036390">
    <property type="entry name" value="WH_DNA-bd_sf"/>
</dbReference>
<dbReference type="FunFam" id="1.10.10.10:FF:000001">
    <property type="entry name" value="LysR family transcriptional regulator"/>
    <property type="match status" value="1"/>
</dbReference>
<dbReference type="EMBL" id="PJZF01000005">
    <property type="protein sequence ID" value="PLR38860.1"/>
    <property type="molecule type" value="Genomic_DNA"/>
</dbReference>
<dbReference type="InterPro" id="IPR000847">
    <property type="entry name" value="LysR_HTH_N"/>
</dbReference>
<dbReference type="Gene3D" id="3.40.190.10">
    <property type="entry name" value="Periplasmic binding protein-like II"/>
    <property type="match status" value="2"/>
</dbReference>
<name>A0A2N5EAB7_9GAMM</name>
<dbReference type="GO" id="GO:0003700">
    <property type="term" value="F:DNA-binding transcription factor activity"/>
    <property type="evidence" value="ECO:0007669"/>
    <property type="project" value="InterPro"/>
</dbReference>